<dbReference type="AlphaFoldDB" id="A0A4R8LZ52"/>
<reference evidence="3 4" key="1">
    <citation type="submission" date="2019-03" db="EMBL/GenBank/DDBJ databases">
        <title>Genomic Encyclopedia of Type Strains, Phase IV (KMG-IV): sequencing the most valuable type-strain genomes for metagenomic binning, comparative biology and taxonomic classification.</title>
        <authorList>
            <person name="Goeker M."/>
        </authorList>
    </citation>
    <scope>NUCLEOTIDE SEQUENCE [LARGE SCALE GENOMIC DNA]</scope>
    <source>
        <strain evidence="3 4">DSM 25964</strain>
    </source>
</reference>
<dbReference type="SUPFAM" id="SSF53850">
    <property type="entry name" value="Periplasmic binding protein-like II"/>
    <property type="match status" value="1"/>
</dbReference>
<dbReference type="PANTHER" id="PTHR30006">
    <property type="entry name" value="THIAMINE-BINDING PERIPLASMIC PROTEIN-RELATED"/>
    <property type="match status" value="1"/>
</dbReference>
<dbReference type="GO" id="GO:0015888">
    <property type="term" value="P:thiamine transport"/>
    <property type="evidence" value="ECO:0007669"/>
    <property type="project" value="TreeGrafter"/>
</dbReference>
<dbReference type="Gene3D" id="3.40.190.10">
    <property type="entry name" value="Periplasmic binding protein-like II"/>
    <property type="match status" value="2"/>
</dbReference>
<dbReference type="PIRSF" id="PIRSF002825">
    <property type="entry name" value="CfbpA"/>
    <property type="match status" value="1"/>
</dbReference>
<dbReference type="GO" id="GO:0030976">
    <property type="term" value="F:thiamine pyrophosphate binding"/>
    <property type="evidence" value="ECO:0007669"/>
    <property type="project" value="TreeGrafter"/>
</dbReference>
<evidence type="ECO:0000313" key="3">
    <source>
        <dbReference type="EMBL" id="TDY53598.1"/>
    </source>
</evidence>
<dbReference type="RefSeq" id="WP_133959140.1">
    <property type="nucleotide sequence ID" value="NZ_SORI01000030.1"/>
</dbReference>
<dbReference type="EMBL" id="SORI01000030">
    <property type="protein sequence ID" value="TDY53598.1"/>
    <property type="molecule type" value="Genomic_DNA"/>
</dbReference>
<keyword evidence="1 2" id="KW-0732">Signal</keyword>
<dbReference type="Proteomes" id="UP000295066">
    <property type="component" value="Unassembled WGS sequence"/>
</dbReference>
<evidence type="ECO:0000256" key="2">
    <source>
        <dbReference type="SAM" id="SignalP"/>
    </source>
</evidence>
<dbReference type="CDD" id="cd13544">
    <property type="entry name" value="PBP2_Fbp_like_1"/>
    <property type="match status" value="1"/>
</dbReference>
<gene>
    <name evidence="3" type="ORF">C8D99_13018</name>
</gene>
<proteinExistence type="predicted"/>
<accession>A0A4R8LZ52</accession>
<keyword evidence="4" id="KW-1185">Reference proteome</keyword>
<protein>
    <submittedName>
        <fullName evidence="3">Iron(III) transport system substrate-binding protein</fullName>
    </submittedName>
</protein>
<evidence type="ECO:0000256" key="1">
    <source>
        <dbReference type="ARBA" id="ARBA00022729"/>
    </source>
</evidence>
<feature type="signal peptide" evidence="2">
    <location>
        <begin position="1"/>
        <end position="27"/>
    </location>
</feature>
<sequence>MKKHGRLLTVLAGALLVLSLLAGAAAAKELVVYSSVDEENAKNILDEFSKVSGIKVNMVFLSSGPAMSRIEAEKANPQADVWFGAPSENHIVAKDRGLTQPYLPAAAADLAAGFKDPEGYWVAFYMNPLGFGVLAEELKKDGRPVPASWKDLLDPAYKGMIQMPSPQSSGTAYAMIMTLIETYGEDEAFKYMKALNPNIQTYTQSGTGPSKNLAIGETQIAIQFTPAFLKLVDEGFPASVIFPAEGVGFEAAAMSILKGAKNLDSAKALTDWIVSAEAQKVLSAKKTYFFPVRADVSAGEGLPALSEIKLIDYDRIRAAQEKKRIIDRWVTEVLGQ</sequence>
<feature type="chain" id="PRO_5020619370" evidence="2">
    <location>
        <begin position="28"/>
        <end position="336"/>
    </location>
</feature>
<dbReference type="GO" id="GO:0030288">
    <property type="term" value="C:outer membrane-bounded periplasmic space"/>
    <property type="evidence" value="ECO:0007669"/>
    <property type="project" value="TreeGrafter"/>
</dbReference>
<comment type="caution">
    <text evidence="3">The sequence shown here is derived from an EMBL/GenBank/DDBJ whole genome shotgun (WGS) entry which is preliminary data.</text>
</comment>
<organism evidence="3 4">
    <name type="scientific">Aminivibrio pyruvatiphilus</name>
    <dbReference type="NCBI Taxonomy" id="1005740"/>
    <lineage>
        <taxon>Bacteria</taxon>
        <taxon>Thermotogati</taxon>
        <taxon>Synergistota</taxon>
        <taxon>Synergistia</taxon>
        <taxon>Synergistales</taxon>
        <taxon>Aminobacteriaceae</taxon>
        <taxon>Aminivibrio</taxon>
    </lineage>
</organism>
<dbReference type="PANTHER" id="PTHR30006:SF2">
    <property type="entry name" value="ABC TRANSPORTER SUBSTRATE-BINDING PROTEIN"/>
    <property type="match status" value="1"/>
</dbReference>
<name>A0A4R8LZ52_9BACT</name>
<dbReference type="InterPro" id="IPR026045">
    <property type="entry name" value="Ferric-bd"/>
</dbReference>
<dbReference type="Pfam" id="PF13343">
    <property type="entry name" value="SBP_bac_6"/>
    <property type="match status" value="1"/>
</dbReference>
<dbReference type="GO" id="GO:0030975">
    <property type="term" value="F:thiamine binding"/>
    <property type="evidence" value="ECO:0007669"/>
    <property type="project" value="TreeGrafter"/>
</dbReference>
<dbReference type="OrthoDB" id="179400at2"/>
<evidence type="ECO:0000313" key="4">
    <source>
        <dbReference type="Proteomes" id="UP000295066"/>
    </source>
</evidence>